<reference evidence="2" key="1">
    <citation type="submission" date="2014-05" db="EMBL/GenBank/DDBJ databases">
        <authorList>
            <person name="Kube M."/>
        </authorList>
    </citation>
    <scope>NUCLEOTIDE SEQUENCE [LARGE SCALE GENOMIC DNA]</scope>
</reference>
<keyword evidence="1" id="KW-0167">Capsid protein</keyword>
<proteinExistence type="predicted"/>
<dbReference type="KEGG" id="aoc:Aocu_02940"/>
<dbReference type="STRING" id="35623.Aocu_02940"/>
<dbReference type="EMBL" id="LK028559">
    <property type="protein sequence ID" value="CDR30367.1"/>
    <property type="molecule type" value="Genomic_DNA"/>
</dbReference>
<dbReference type="InParanoid" id="A0A061AHB1"/>
<dbReference type="InterPro" id="IPR014867">
    <property type="entry name" value="Spore_coat_CotH_CotH2/3/7"/>
</dbReference>
<dbReference type="PROSITE" id="PS51257">
    <property type="entry name" value="PROKAR_LIPOPROTEIN"/>
    <property type="match status" value="1"/>
</dbReference>
<keyword evidence="1" id="KW-0946">Virion</keyword>
<sequence length="481" mass="57232">MKKILTILSFMFITILIGCQEDVRFAEVLELIPDTYEENLELPTQHKDQDLTYKIHDQVIEDSILVYQFSYDDLNLELTIIIDGVHEVKKSIINKASRAVSNLYIETNDGSIIDSKKDYKTSTISISSDHGFSQDDLTARVRGRGNSTWFVYPKKPYRIKFDERTSLLGMASAKDYVLLAEFGDKSLLRNFVGHKLSDLTGVSYTLDYRYVNLYINHQYEGLYMLTEQVEIDKNRLNIDESETSNAFFLELEDWTRIESGDEENYEYIVFRNRALLVESPALRDIEDDHTRLFRANQIKSYLTGMYQSFKTNQYTNYIDEESFINYFIVQEITKNVDINFSSVFMYKDHNEPLKMGPLWDFDISLGNGDYYDYLPERFYATQNFIFNELIKNQVFKQKYIARFKEVIEAYQEPIQQEIDLMYERLRVEALKNFRKWDIMDTYWWPNTRPMMDATTHEEQVNYLKTWLNERMQWIYENLDAL</sequence>
<dbReference type="OrthoDB" id="9803752at2"/>
<organism evidence="1 2">
    <name type="scientific">Acholeplasma oculi</name>
    <dbReference type="NCBI Taxonomy" id="35623"/>
    <lineage>
        <taxon>Bacteria</taxon>
        <taxon>Bacillati</taxon>
        <taxon>Mycoplasmatota</taxon>
        <taxon>Mollicutes</taxon>
        <taxon>Acholeplasmatales</taxon>
        <taxon>Acholeplasmataceae</taxon>
        <taxon>Acholeplasma</taxon>
    </lineage>
</organism>
<evidence type="ECO:0000313" key="1">
    <source>
        <dbReference type="EMBL" id="CDR30367.1"/>
    </source>
</evidence>
<dbReference type="AlphaFoldDB" id="A0A061AHB1"/>
<evidence type="ECO:0000313" key="2">
    <source>
        <dbReference type="Proteomes" id="UP000032434"/>
    </source>
</evidence>
<protein>
    <submittedName>
        <fullName evidence="1">Putative spore coat protein CotH</fullName>
    </submittedName>
</protein>
<dbReference type="PATRIC" id="fig|35623.3.peg.294"/>
<dbReference type="Proteomes" id="UP000032434">
    <property type="component" value="Chromosome 1"/>
</dbReference>
<dbReference type="HOGENOM" id="CLU_022931_0_0_14"/>
<dbReference type="Pfam" id="PF08757">
    <property type="entry name" value="CotH"/>
    <property type="match status" value="1"/>
</dbReference>
<dbReference type="RefSeq" id="WP_045748925.1">
    <property type="nucleotide sequence ID" value="NZ_FUZK01000002.1"/>
</dbReference>
<gene>
    <name evidence="1" type="primary">cotH</name>
    <name evidence="1" type="ORF">Aocu_02940</name>
</gene>
<name>A0A061AHB1_9MOLU</name>
<keyword evidence="2" id="KW-1185">Reference proteome</keyword>
<accession>A0A061AHB1</accession>